<feature type="domain" description="Helicase C-terminal" evidence="4">
    <location>
        <begin position="1"/>
        <end position="95"/>
    </location>
</feature>
<sequence length="118" mass="13251">MLLSLTAGGVGLDLVGGNHLFILDLHWNPALELQAADRIHRIGQTRRVFTHKFVCVDTIEERVLALQEKKLQLAHSVLTGVASNSMKALSLNDLRFLFDLEISPSTSTEHQVRRCIFF</sequence>
<evidence type="ECO:0000256" key="1">
    <source>
        <dbReference type="ARBA" id="ARBA00022741"/>
    </source>
</evidence>
<dbReference type="InterPro" id="IPR049730">
    <property type="entry name" value="SNF2/RAD54-like_C"/>
</dbReference>
<dbReference type="AlphaFoldDB" id="A0A085LYZ6"/>
<evidence type="ECO:0000313" key="6">
    <source>
        <dbReference type="EMBL" id="KFD70410.1"/>
    </source>
</evidence>
<dbReference type="Proteomes" id="UP000030758">
    <property type="component" value="Unassembled WGS sequence"/>
</dbReference>
<dbReference type="GO" id="GO:0016787">
    <property type="term" value="F:hydrolase activity"/>
    <property type="evidence" value="ECO:0007669"/>
    <property type="project" value="UniProtKB-KW"/>
</dbReference>
<dbReference type="OrthoDB" id="423559at2759"/>
<dbReference type="InterPro" id="IPR001650">
    <property type="entry name" value="Helicase_C-like"/>
</dbReference>
<keyword evidence="7" id="KW-1185">Reference proteome</keyword>
<keyword evidence="3" id="KW-0067">ATP-binding</keyword>
<dbReference type="PROSITE" id="PS51194">
    <property type="entry name" value="HELICASE_CTER"/>
    <property type="match status" value="1"/>
</dbReference>
<reference evidence="5 7" key="1">
    <citation type="journal article" date="2014" name="Nat. Genet.">
        <title>Genome and transcriptome of the porcine whipworm Trichuris suis.</title>
        <authorList>
            <person name="Jex A.R."/>
            <person name="Nejsum P."/>
            <person name="Schwarz E.M."/>
            <person name="Hu L."/>
            <person name="Young N.D."/>
            <person name="Hall R.S."/>
            <person name="Korhonen P.K."/>
            <person name="Liao S."/>
            <person name="Thamsborg S."/>
            <person name="Xia J."/>
            <person name="Xu P."/>
            <person name="Wang S."/>
            <person name="Scheerlinck J.P."/>
            <person name="Hofmann A."/>
            <person name="Sternberg P.W."/>
            <person name="Wang J."/>
            <person name="Gasser R.B."/>
        </authorList>
    </citation>
    <scope>NUCLEOTIDE SEQUENCE [LARGE SCALE GENOMIC DNA]</scope>
    <source>
        <strain evidence="6">DCEP-RM93F</strain>
        <strain evidence="5">DCEP-RM93M</strain>
    </source>
</reference>
<dbReference type="GO" id="GO:0006281">
    <property type="term" value="P:DNA repair"/>
    <property type="evidence" value="ECO:0007669"/>
    <property type="project" value="TreeGrafter"/>
</dbReference>
<name>A0A085LYZ6_9BILA</name>
<dbReference type="Proteomes" id="UP000030764">
    <property type="component" value="Unassembled WGS sequence"/>
</dbReference>
<evidence type="ECO:0000313" key="5">
    <source>
        <dbReference type="EMBL" id="KFD50192.1"/>
    </source>
</evidence>
<dbReference type="Pfam" id="PF00271">
    <property type="entry name" value="Helicase_C"/>
    <property type="match status" value="1"/>
</dbReference>
<dbReference type="EMBL" id="KL363257">
    <property type="protein sequence ID" value="KFD50192.1"/>
    <property type="molecule type" value="Genomic_DNA"/>
</dbReference>
<dbReference type="GO" id="GO:0008094">
    <property type="term" value="F:ATP-dependent activity, acting on DNA"/>
    <property type="evidence" value="ECO:0007669"/>
    <property type="project" value="TreeGrafter"/>
</dbReference>
<evidence type="ECO:0000256" key="3">
    <source>
        <dbReference type="ARBA" id="ARBA00022840"/>
    </source>
</evidence>
<dbReference type="GO" id="GO:0005634">
    <property type="term" value="C:nucleus"/>
    <property type="evidence" value="ECO:0007669"/>
    <property type="project" value="TreeGrafter"/>
</dbReference>
<proteinExistence type="predicted"/>
<dbReference type="InterPro" id="IPR027417">
    <property type="entry name" value="P-loop_NTPase"/>
</dbReference>
<dbReference type="PANTHER" id="PTHR45626:SF50">
    <property type="entry name" value="TRANSCRIPTION TERMINATION FACTOR 2"/>
    <property type="match status" value="1"/>
</dbReference>
<dbReference type="GO" id="GO:0005524">
    <property type="term" value="F:ATP binding"/>
    <property type="evidence" value="ECO:0007669"/>
    <property type="project" value="UniProtKB-KW"/>
</dbReference>
<dbReference type="SUPFAM" id="SSF52540">
    <property type="entry name" value="P-loop containing nucleoside triphosphate hydrolases"/>
    <property type="match status" value="1"/>
</dbReference>
<organism evidence="5 7">
    <name type="scientific">Trichuris suis</name>
    <name type="common">pig whipworm</name>
    <dbReference type="NCBI Taxonomy" id="68888"/>
    <lineage>
        <taxon>Eukaryota</taxon>
        <taxon>Metazoa</taxon>
        <taxon>Ecdysozoa</taxon>
        <taxon>Nematoda</taxon>
        <taxon>Enoplea</taxon>
        <taxon>Dorylaimia</taxon>
        <taxon>Trichinellida</taxon>
        <taxon>Trichuridae</taxon>
        <taxon>Trichuris</taxon>
    </lineage>
</organism>
<dbReference type="Gene3D" id="3.40.50.300">
    <property type="entry name" value="P-loop containing nucleotide triphosphate hydrolases"/>
    <property type="match status" value="1"/>
</dbReference>
<keyword evidence="1" id="KW-0547">Nucleotide-binding</keyword>
<dbReference type="CDD" id="cd18793">
    <property type="entry name" value="SF2_C_SNF"/>
    <property type="match status" value="1"/>
</dbReference>
<dbReference type="PANTHER" id="PTHR45626">
    <property type="entry name" value="TRANSCRIPTION TERMINATION FACTOR 2-RELATED"/>
    <property type="match status" value="1"/>
</dbReference>
<evidence type="ECO:0000259" key="4">
    <source>
        <dbReference type="PROSITE" id="PS51194"/>
    </source>
</evidence>
<dbReference type="InterPro" id="IPR050628">
    <property type="entry name" value="SNF2_RAD54_helicase_TF"/>
</dbReference>
<protein>
    <recommendedName>
        <fullName evidence="4">Helicase C-terminal domain-containing protein</fullName>
    </recommendedName>
</protein>
<accession>A0A085LYZ6</accession>
<dbReference type="EMBL" id="KL367488">
    <property type="protein sequence ID" value="KFD70410.1"/>
    <property type="molecule type" value="Genomic_DNA"/>
</dbReference>
<evidence type="ECO:0000313" key="7">
    <source>
        <dbReference type="Proteomes" id="UP000030764"/>
    </source>
</evidence>
<gene>
    <name evidence="5" type="ORF">M513_08937</name>
    <name evidence="6" type="ORF">M514_08937</name>
</gene>
<keyword evidence="2" id="KW-0378">Hydrolase</keyword>
<evidence type="ECO:0000256" key="2">
    <source>
        <dbReference type="ARBA" id="ARBA00022801"/>
    </source>
</evidence>